<dbReference type="NCBIfam" id="NF004145">
    <property type="entry name" value="PRK05621.1-2"/>
    <property type="match status" value="1"/>
</dbReference>
<dbReference type="PRINTS" id="PR00126">
    <property type="entry name" value="ATPASEGAMMA"/>
</dbReference>
<dbReference type="GO" id="GO:0005524">
    <property type="term" value="F:ATP binding"/>
    <property type="evidence" value="ECO:0007669"/>
    <property type="project" value="UniProtKB-UniRule"/>
</dbReference>
<dbReference type="AlphaFoldDB" id="A0A7M2Z0T2"/>
<dbReference type="PANTHER" id="PTHR11693:SF22">
    <property type="entry name" value="ATP SYNTHASE SUBUNIT GAMMA, MITOCHONDRIAL"/>
    <property type="match status" value="1"/>
</dbReference>
<evidence type="ECO:0000313" key="11">
    <source>
        <dbReference type="EMBL" id="RDI75383.1"/>
    </source>
</evidence>
<dbReference type="InterPro" id="IPR035968">
    <property type="entry name" value="ATP_synth_F1_ATPase_gsu"/>
</dbReference>
<dbReference type="RefSeq" id="WP_114795592.1">
    <property type="nucleotide sequence ID" value="NZ_QQZY01000002.1"/>
</dbReference>
<evidence type="ECO:0000256" key="6">
    <source>
        <dbReference type="ARBA" id="ARBA00023065"/>
    </source>
</evidence>
<keyword evidence="9 10" id="KW-0066">ATP synthesis</keyword>
<evidence type="ECO:0000256" key="4">
    <source>
        <dbReference type="ARBA" id="ARBA00022448"/>
    </source>
</evidence>
<dbReference type="EMBL" id="QQZY01000002">
    <property type="protein sequence ID" value="RDI75383.1"/>
    <property type="molecule type" value="Genomic_DNA"/>
</dbReference>
<evidence type="ECO:0000256" key="3">
    <source>
        <dbReference type="ARBA" id="ARBA00007681"/>
    </source>
</evidence>
<accession>A0A7M2Z0T2</accession>
<dbReference type="InterPro" id="IPR023632">
    <property type="entry name" value="ATP_synth_F1_gsu_CS"/>
</dbReference>
<keyword evidence="8 10" id="KW-0139">CF(1)</keyword>
<dbReference type="NCBIfam" id="TIGR01146">
    <property type="entry name" value="ATPsyn_F1gamma"/>
    <property type="match status" value="1"/>
</dbReference>
<keyword evidence="10" id="KW-1003">Cell membrane</keyword>
<comment type="subcellular location">
    <subcellularLocation>
        <location evidence="10">Cell membrane</location>
        <topology evidence="10">Peripheral membrane protein</topology>
    </subcellularLocation>
    <subcellularLocation>
        <location evidence="2">Membrane</location>
        <topology evidence="2">Peripheral membrane protein</topology>
    </subcellularLocation>
</comment>
<dbReference type="CDD" id="cd12151">
    <property type="entry name" value="F1-ATPase_gamma"/>
    <property type="match status" value="1"/>
</dbReference>
<evidence type="ECO:0000313" key="12">
    <source>
        <dbReference type="Proteomes" id="UP000254134"/>
    </source>
</evidence>
<dbReference type="Gene3D" id="3.40.1380.10">
    <property type="match status" value="1"/>
</dbReference>
<reference evidence="11 12" key="1">
    <citation type="submission" date="2018-07" db="EMBL/GenBank/DDBJ databases">
        <title>High-quality-draft genome sequence of Gaiella occulta.</title>
        <authorList>
            <person name="Severino R."/>
            <person name="Froufe H.J.C."/>
            <person name="Rainey F.A."/>
            <person name="Barroso C."/>
            <person name="Albuquerque L."/>
            <person name="Lobo-Da-Cunha A."/>
            <person name="Da Costa M.S."/>
            <person name="Egas C."/>
        </authorList>
    </citation>
    <scope>NUCLEOTIDE SEQUENCE [LARGE SCALE GENOMIC DNA]</scope>
    <source>
        <strain evidence="11 12">F2-233</strain>
    </source>
</reference>
<dbReference type="GO" id="GO:0045259">
    <property type="term" value="C:proton-transporting ATP synthase complex"/>
    <property type="evidence" value="ECO:0007669"/>
    <property type="project" value="UniProtKB-KW"/>
</dbReference>
<dbReference type="GO" id="GO:0005886">
    <property type="term" value="C:plasma membrane"/>
    <property type="evidence" value="ECO:0007669"/>
    <property type="project" value="UniProtKB-SubCell"/>
</dbReference>
<keyword evidence="6 10" id="KW-0406">Ion transport</keyword>
<evidence type="ECO:0000256" key="1">
    <source>
        <dbReference type="ARBA" id="ARBA00003456"/>
    </source>
</evidence>
<comment type="function">
    <text evidence="1 10">Produces ATP from ADP in the presence of a proton gradient across the membrane. The gamma chain is believed to be important in regulating ATPase activity and the flow of protons through the CF(0) complex.</text>
</comment>
<protein>
    <recommendedName>
        <fullName evidence="10">ATP synthase gamma chain</fullName>
    </recommendedName>
    <alternativeName>
        <fullName evidence="10">ATP synthase F1 sector gamma subunit</fullName>
    </alternativeName>
    <alternativeName>
        <fullName evidence="10">F-ATPase gamma subunit</fullName>
    </alternativeName>
</protein>
<dbReference type="GO" id="GO:0042777">
    <property type="term" value="P:proton motive force-driven plasma membrane ATP synthesis"/>
    <property type="evidence" value="ECO:0007669"/>
    <property type="project" value="UniProtKB-UniRule"/>
</dbReference>
<sequence length="296" mass="32858">MASTQDYKRRIRSVKNTRKITRAMELVAAAKLRRAQTRIESMRPYADTMSQLIAGVGRAAASVRSLPLLQQRESIERVLLVPLTGDRGLAGAFNAQVLRRAFALERQLQAEGKTVRWLAVGKKGRSTLAFRGRELAGAYAGFTDSPAYADAQAIAHRVAELYVEQDVDRVVLVYNTFVSALTQKVTVQDVLPISADVLETDDEERRDDALRGDFIFEPEPEEILERLLPVVVETQVYRALLESTASEQGARMTAMRNASKNAGELIDRLTLQMNRARQAEITQEILEVVAGAEALS</sequence>
<keyword evidence="12" id="KW-1185">Reference proteome</keyword>
<evidence type="ECO:0000256" key="9">
    <source>
        <dbReference type="ARBA" id="ARBA00023310"/>
    </source>
</evidence>
<dbReference type="SUPFAM" id="SSF52943">
    <property type="entry name" value="ATP synthase (F1-ATPase), gamma subunit"/>
    <property type="match status" value="1"/>
</dbReference>
<proteinExistence type="inferred from homology"/>
<name>A0A7M2Z0T2_9ACTN</name>
<evidence type="ECO:0000256" key="5">
    <source>
        <dbReference type="ARBA" id="ARBA00022781"/>
    </source>
</evidence>
<keyword evidence="5 10" id="KW-0375">Hydrogen ion transport</keyword>
<dbReference type="HAMAP" id="MF_00815">
    <property type="entry name" value="ATP_synth_gamma_bact"/>
    <property type="match status" value="1"/>
</dbReference>
<comment type="subunit">
    <text evidence="10">F-type ATPases have 2 components, CF(1) - the catalytic core - and CF(0) - the membrane proton channel. CF(1) has five subunits: alpha(3), beta(3), gamma(1), delta(1), epsilon(1). CF(0) has three main subunits: a, b and c.</text>
</comment>
<comment type="caution">
    <text evidence="11">The sequence shown here is derived from an EMBL/GenBank/DDBJ whole genome shotgun (WGS) entry which is preliminary data.</text>
</comment>
<keyword evidence="4 10" id="KW-0813">Transport</keyword>
<dbReference type="InterPro" id="IPR000131">
    <property type="entry name" value="ATP_synth_F1_gsu"/>
</dbReference>
<evidence type="ECO:0000256" key="2">
    <source>
        <dbReference type="ARBA" id="ARBA00004170"/>
    </source>
</evidence>
<dbReference type="PANTHER" id="PTHR11693">
    <property type="entry name" value="ATP SYNTHASE GAMMA CHAIN"/>
    <property type="match status" value="1"/>
</dbReference>
<gene>
    <name evidence="10" type="primary">atpG</name>
    <name evidence="11" type="ORF">Gocc_1181</name>
</gene>
<dbReference type="GO" id="GO:0046933">
    <property type="term" value="F:proton-transporting ATP synthase activity, rotational mechanism"/>
    <property type="evidence" value="ECO:0007669"/>
    <property type="project" value="UniProtKB-UniRule"/>
</dbReference>
<dbReference type="PROSITE" id="PS00153">
    <property type="entry name" value="ATPASE_GAMMA"/>
    <property type="match status" value="1"/>
</dbReference>
<evidence type="ECO:0000256" key="7">
    <source>
        <dbReference type="ARBA" id="ARBA00023136"/>
    </source>
</evidence>
<dbReference type="Proteomes" id="UP000254134">
    <property type="component" value="Unassembled WGS sequence"/>
</dbReference>
<keyword evidence="7 10" id="KW-0472">Membrane</keyword>
<dbReference type="Gene3D" id="1.10.287.80">
    <property type="entry name" value="ATP synthase, gamma subunit, helix hairpin domain"/>
    <property type="match status" value="2"/>
</dbReference>
<evidence type="ECO:0000256" key="10">
    <source>
        <dbReference type="HAMAP-Rule" id="MF_00815"/>
    </source>
</evidence>
<organism evidence="11 12">
    <name type="scientific">Gaiella occulta</name>
    <dbReference type="NCBI Taxonomy" id="1002870"/>
    <lineage>
        <taxon>Bacteria</taxon>
        <taxon>Bacillati</taxon>
        <taxon>Actinomycetota</taxon>
        <taxon>Thermoleophilia</taxon>
        <taxon>Gaiellales</taxon>
        <taxon>Gaiellaceae</taxon>
        <taxon>Gaiella</taxon>
    </lineage>
</organism>
<reference evidence="12" key="2">
    <citation type="journal article" date="2019" name="MicrobiologyOpen">
        <title>High-quality draft genome sequence of Gaiella occulta isolated from a 150 meter deep mineral water borehole and comparison with the genome sequences of other deep-branching lineages of the phylum Actinobacteria.</title>
        <authorList>
            <person name="Severino R."/>
            <person name="Froufe H.J.C."/>
            <person name="Barroso C."/>
            <person name="Albuquerque L."/>
            <person name="Lobo-da-Cunha A."/>
            <person name="da Costa M.S."/>
            <person name="Egas C."/>
        </authorList>
    </citation>
    <scope>NUCLEOTIDE SEQUENCE [LARGE SCALE GENOMIC DNA]</scope>
    <source>
        <strain evidence="12">F2-233</strain>
    </source>
</reference>
<dbReference type="Pfam" id="PF00231">
    <property type="entry name" value="ATP-synt"/>
    <property type="match status" value="1"/>
</dbReference>
<dbReference type="OrthoDB" id="9812769at2"/>
<evidence type="ECO:0000256" key="8">
    <source>
        <dbReference type="ARBA" id="ARBA00023196"/>
    </source>
</evidence>
<comment type="similarity">
    <text evidence="3 10">Belongs to the ATPase gamma chain family.</text>
</comment>